<evidence type="ECO:0000313" key="2">
    <source>
        <dbReference type="EMBL" id="KAA0047921.1"/>
    </source>
</evidence>
<evidence type="ECO:0000256" key="1">
    <source>
        <dbReference type="SAM" id="MobiDB-lite"/>
    </source>
</evidence>
<proteinExistence type="predicted"/>
<protein>
    <submittedName>
        <fullName evidence="2">Uncharacterized protein</fullName>
    </submittedName>
</protein>
<accession>A0A5A7U2Z1</accession>
<feature type="region of interest" description="Disordered" evidence="1">
    <location>
        <begin position="51"/>
        <end position="72"/>
    </location>
</feature>
<dbReference type="AlphaFoldDB" id="A0A5A7U2Z1"/>
<reference evidence="2 3" key="1">
    <citation type="submission" date="2019-08" db="EMBL/GenBank/DDBJ databases">
        <title>Draft genome sequences of two oriental melons (Cucumis melo L. var makuwa).</title>
        <authorList>
            <person name="Kwon S.-Y."/>
        </authorList>
    </citation>
    <scope>NUCLEOTIDE SEQUENCE [LARGE SCALE GENOMIC DNA]</scope>
    <source>
        <strain evidence="3">cv. SW 3</strain>
        <tissue evidence="2">Leaf</tissue>
    </source>
</reference>
<dbReference type="Proteomes" id="UP000321393">
    <property type="component" value="Unassembled WGS sequence"/>
</dbReference>
<gene>
    <name evidence="2" type="ORF">E6C27_scaffold133G002050</name>
</gene>
<comment type="caution">
    <text evidence="2">The sequence shown here is derived from an EMBL/GenBank/DDBJ whole genome shotgun (WGS) entry which is preliminary data.</text>
</comment>
<evidence type="ECO:0000313" key="3">
    <source>
        <dbReference type="Proteomes" id="UP000321393"/>
    </source>
</evidence>
<sequence length="279" mass="30443">MGLVVESLTWRFTCRVLTARQYAFQATRILRVRLGLQQEFTRAARLRKSARRGFTRGRGSHADARGRGSGSGRWRAPVRVAERVFGRIFTRGASASGFRVARRLLVVRLPRLRSATAADERFGCAASNRSGATRLAVGLAADARRWLRLGFGRARDGCSDGRSAAGSAWTILPTRLEARRRLGFDCRLGCAAEQRGEMLGGSGTVSFGIPRLICVSFAITRLICASFGITRLICASFGITRLICASFEITRLICASDGITRLMCKGLARGRPARGKKDA</sequence>
<organism evidence="2 3">
    <name type="scientific">Cucumis melo var. makuwa</name>
    <name type="common">Oriental melon</name>
    <dbReference type="NCBI Taxonomy" id="1194695"/>
    <lineage>
        <taxon>Eukaryota</taxon>
        <taxon>Viridiplantae</taxon>
        <taxon>Streptophyta</taxon>
        <taxon>Embryophyta</taxon>
        <taxon>Tracheophyta</taxon>
        <taxon>Spermatophyta</taxon>
        <taxon>Magnoliopsida</taxon>
        <taxon>eudicotyledons</taxon>
        <taxon>Gunneridae</taxon>
        <taxon>Pentapetalae</taxon>
        <taxon>rosids</taxon>
        <taxon>fabids</taxon>
        <taxon>Cucurbitales</taxon>
        <taxon>Cucurbitaceae</taxon>
        <taxon>Benincaseae</taxon>
        <taxon>Cucumis</taxon>
    </lineage>
</organism>
<dbReference type="EMBL" id="SSTE01013041">
    <property type="protein sequence ID" value="KAA0047921.1"/>
    <property type="molecule type" value="Genomic_DNA"/>
</dbReference>
<name>A0A5A7U2Z1_CUCMM</name>